<feature type="compositionally biased region" description="Basic and acidic residues" evidence="3">
    <location>
        <begin position="57"/>
        <end position="66"/>
    </location>
</feature>
<dbReference type="Proteomes" id="UP000288859">
    <property type="component" value="Unassembled WGS sequence"/>
</dbReference>
<evidence type="ECO:0000313" key="4">
    <source>
        <dbReference type="EMBL" id="RVX70314.1"/>
    </source>
</evidence>
<name>A0A438N3P9_EXOME</name>
<evidence type="ECO:0000256" key="3">
    <source>
        <dbReference type="SAM" id="MobiDB-lite"/>
    </source>
</evidence>
<evidence type="ECO:0000313" key="5">
    <source>
        <dbReference type="Proteomes" id="UP000288859"/>
    </source>
</evidence>
<dbReference type="EMBL" id="NAJM01000024">
    <property type="protein sequence ID" value="RVX70314.1"/>
    <property type="molecule type" value="Genomic_DNA"/>
</dbReference>
<gene>
    <name evidence="4" type="ORF">B0A52_05647</name>
</gene>
<proteinExistence type="inferred from homology"/>
<dbReference type="InterPro" id="IPR006760">
    <property type="entry name" value="Endosulphine"/>
</dbReference>
<reference evidence="4 5" key="1">
    <citation type="submission" date="2017-03" db="EMBL/GenBank/DDBJ databases">
        <title>Genomes of endolithic fungi from Antarctica.</title>
        <authorList>
            <person name="Coleine C."/>
            <person name="Masonjones S."/>
            <person name="Stajich J.E."/>
        </authorList>
    </citation>
    <scope>NUCLEOTIDE SEQUENCE [LARGE SCALE GENOMIC DNA]</scope>
    <source>
        <strain evidence="4 5">CCFEE 6314</strain>
    </source>
</reference>
<comment type="similarity">
    <text evidence="1 2">Belongs to the endosulfine family.</text>
</comment>
<sequence>MSQLNLKEPSNTHALARYGSLPIKDNLLRVKERKFFDSGDFAVSKATDDSFTGHQKTGKEHPKAENIAHLSSPVSSDSNLKSDADAPRKLVALDLTKSSSLRPLADH</sequence>
<dbReference type="Pfam" id="PF04667">
    <property type="entry name" value="Endosulfine"/>
    <property type="match status" value="1"/>
</dbReference>
<dbReference type="OrthoDB" id="4160882at2759"/>
<dbReference type="AlphaFoldDB" id="A0A438N3P9"/>
<organism evidence="4 5">
    <name type="scientific">Exophiala mesophila</name>
    <name type="common">Black yeast-like fungus</name>
    <dbReference type="NCBI Taxonomy" id="212818"/>
    <lineage>
        <taxon>Eukaryota</taxon>
        <taxon>Fungi</taxon>
        <taxon>Dikarya</taxon>
        <taxon>Ascomycota</taxon>
        <taxon>Pezizomycotina</taxon>
        <taxon>Eurotiomycetes</taxon>
        <taxon>Chaetothyriomycetidae</taxon>
        <taxon>Chaetothyriales</taxon>
        <taxon>Herpotrichiellaceae</taxon>
        <taxon>Exophiala</taxon>
    </lineage>
</organism>
<protein>
    <recommendedName>
        <fullName evidence="2">mRNA stability protein</fullName>
    </recommendedName>
</protein>
<feature type="region of interest" description="Disordered" evidence="3">
    <location>
        <begin position="46"/>
        <end position="83"/>
    </location>
</feature>
<comment type="caution">
    <text evidence="4">The sequence shown here is derived from an EMBL/GenBank/DDBJ whole genome shotgun (WGS) entry which is preliminary data.</text>
</comment>
<evidence type="ECO:0000256" key="1">
    <source>
        <dbReference type="ARBA" id="ARBA00010520"/>
    </source>
</evidence>
<accession>A0A438N3P9</accession>
<comment type="function">
    <text evidence="2">Plays an essential role in initiation of the G0 program by preventing the degradation of specific nutrient-regulated mRNAs via the 5'-3' mRNA decay pathway.</text>
</comment>
<evidence type="ECO:0000256" key="2">
    <source>
        <dbReference type="RuleBase" id="RU363120"/>
    </source>
</evidence>